<evidence type="ECO:0000313" key="3">
    <source>
        <dbReference type="EMBL" id="PIP63507.1"/>
    </source>
</evidence>
<dbReference type="PANTHER" id="PTHR46558">
    <property type="entry name" value="TRACRIPTIONAL REGULATORY PROTEIN-RELATED-RELATED"/>
    <property type="match status" value="1"/>
</dbReference>
<sequence>MSTYKNLKKRLLKNKNIKKEYERLRPEYKILDKIISLRLKSNLTQKELANRLNTKQSAISRLERGMINPTMTFLNKLASVFGKKLIVEFK</sequence>
<name>A0A2H0C0R2_9BACT</name>
<organism evidence="3 4">
    <name type="scientific">Candidatus Roizmanbacteria bacterium CG22_combo_CG10-13_8_21_14_all_34_12</name>
    <dbReference type="NCBI Taxonomy" id="1974860"/>
    <lineage>
        <taxon>Bacteria</taxon>
        <taxon>Candidatus Roizmaniibacteriota</taxon>
    </lineage>
</organism>
<evidence type="ECO:0000259" key="2">
    <source>
        <dbReference type="PROSITE" id="PS50943"/>
    </source>
</evidence>
<dbReference type="CDD" id="cd00093">
    <property type="entry name" value="HTH_XRE"/>
    <property type="match status" value="1"/>
</dbReference>
<dbReference type="Pfam" id="PF01381">
    <property type="entry name" value="HTH_3"/>
    <property type="match status" value="1"/>
</dbReference>
<proteinExistence type="predicted"/>
<gene>
    <name evidence="3" type="ORF">COW97_02110</name>
</gene>
<dbReference type="EMBL" id="PCTC01000044">
    <property type="protein sequence ID" value="PIP63507.1"/>
    <property type="molecule type" value="Genomic_DNA"/>
</dbReference>
<dbReference type="Gene3D" id="1.10.260.40">
    <property type="entry name" value="lambda repressor-like DNA-binding domains"/>
    <property type="match status" value="1"/>
</dbReference>
<reference evidence="3 4" key="1">
    <citation type="submission" date="2017-09" db="EMBL/GenBank/DDBJ databases">
        <title>Depth-based differentiation of microbial function through sediment-hosted aquifers and enrichment of novel symbionts in the deep terrestrial subsurface.</title>
        <authorList>
            <person name="Probst A.J."/>
            <person name="Ladd B."/>
            <person name="Jarett J.K."/>
            <person name="Geller-Mcgrath D.E."/>
            <person name="Sieber C.M."/>
            <person name="Emerson J.B."/>
            <person name="Anantharaman K."/>
            <person name="Thomas B.C."/>
            <person name="Malmstrom R."/>
            <person name="Stieglmeier M."/>
            <person name="Klingl A."/>
            <person name="Woyke T."/>
            <person name="Ryan C.M."/>
            <person name="Banfield J.F."/>
        </authorList>
    </citation>
    <scope>NUCLEOTIDE SEQUENCE [LARGE SCALE GENOMIC DNA]</scope>
    <source>
        <strain evidence="3">CG22_combo_CG10-13_8_21_14_all_34_12</strain>
    </source>
</reference>
<dbReference type="PANTHER" id="PTHR46558:SF4">
    <property type="entry name" value="DNA-BIDING PHAGE PROTEIN"/>
    <property type="match status" value="1"/>
</dbReference>
<keyword evidence="1" id="KW-0238">DNA-binding</keyword>
<dbReference type="SMART" id="SM00530">
    <property type="entry name" value="HTH_XRE"/>
    <property type="match status" value="1"/>
</dbReference>
<accession>A0A2H0C0R2</accession>
<dbReference type="AlphaFoldDB" id="A0A2H0C0R2"/>
<comment type="caution">
    <text evidence="3">The sequence shown here is derived from an EMBL/GenBank/DDBJ whole genome shotgun (WGS) entry which is preliminary data.</text>
</comment>
<dbReference type="SUPFAM" id="SSF47413">
    <property type="entry name" value="lambda repressor-like DNA-binding domains"/>
    <property type="match status" value="1"/>
</dbReference>
<evidence type="ECO:0000313" key="4">
    <source>
        <dbReference type="Proteomes" id="UP000229699"/>
    </source>
</evidence>
<feature type="domain" description="HTH cro/C1-type" evidence="2">
    <location>
        <begin position="34"/>
        <end position="89"/>
    </location>
</feature>
<dbReference type="GO" id="GO:0003677">
    <property type="term" value="F:DNA binding"/>
    <property type="evidence" value="ECO:0007669"/>
    <property type="project" value="UniProtKB-KW"/>
</dbReference>
<dbReference type="InterPro" id="IPR010982">
    <property type="entry name" value="Lambda_DNA-bd_dom_sf"/>
</dbReference>
<dbReference type="Proteomes" id="UP000229699">
    <property type="component" value="Unassembled WGS sequence"/>
</dbReference>
<evidence type="ECO:0000256" key="1">
    <source>
        <dbReference type="ARBA" id="ARBA00023125"/>
    </source>
</evidence>
<dbReference type="PROSITE" id="PS50943">
    <property type="entry name" value="HTH_CROC1"/>
    <property type="match status" value="1"/>
</dbReference>
<protein>
    <submittedName>
        <fullName evidence="3">Transcriptional regulator</fullName>
    </submittedName>
</protein>
<dbReference type="InterPro" id="IPR001387">
    <property type="entry name" value="Cro/C1-type_HTH"/>
</dbReference>